<name>A0A428Q5T0_9HYPO</name>
<evidence type="ECO:0000313" key="3">
    <source>
        <dbReference type="EMBL" id="RSL60656.1"/>
    </source>
</evidence>
<dbReference type="AlphaFoldDB" id="A0A428Q5T0"/>
<keyword evidence="1" id="KW-0175">Coiled coil</keyword>
<organism evidence="3 4">
    <name type="scientific">Fusarium duplospermum</name>
    <dbReference type="NCBI Taxonomy" id="1325734"/>
    <lineage>
        <taxon>Eukaryota</taxon>
        <taxon>Fungi</taxon>
        <taxon>Dikarya</taxon>
        <taxon>Ascomycota</taxon>
        <taxon>Pezizomycotina</taxon>
        <taxon>Sordariomycetes</taxon>
        <taxon>Hypocreomycetidae</taxon>
        <taxon>Hypocreales</taxon>
        <taxon>Nectriaceae</taxon>
        <taxon>Fusarium</taxon>
        <taxon>Fusarium solani species complex</taxon>
    </lineage>
</organism>
<dbReference type="OrthoDB" id="5106001at2759"/>
<evidence type="ECO:0000313" key="4">
    <source>
        <dbReference type="Proteomes" id="UP000288168"/>
    </source>
</evidence>
<dbReference type="Proteomes" id="UP000288168">
    <property type="component" value="Unassembled WGS sequence"/>
</dbReference>
<keyword evidence="4" id="KW-1185">Reference proteome</keyword>
<feature type="region of interest" description="Disordered" evidence="2">
    <location>
        <begin position="34"/>
        <end position="53"/>
    </location>
</feature>
<feature type="region of interest" description="Disordered" evidence="2">
    <location>
        <begin position="1"/>
        <end position="25"/>
    </location>
</feature>
<gene>
    <name evidence="3" type="ORF">CEP54_006644</name>
</gene>
<proteinExistence type="predicted"/>
<sequence>MINTAERGRGGIPPAHSGQNHYQGYGQEDYDQEYYDEEDYGQEGYDGSQYEGQGDWQYAHESGERWDGNAMSRSEMEASDLREQLWHCQEALQEVRRSKEQEVGALRRALIEKDEAYQAEFEGVQGAKNLLGRMERIFEAGNGLRNGLEERDQIIAQKSDEIRLVIAERDSIKGELESWKQVHRNLRSDSDRIIEDLKRKEGEAKNDAVQARTALQLANEKVIEQRAEIEAGRESANTEIQSVKRELLCAKEAAREQDRLISQKDARIEALERRLEDHNDMMPLTSTQDDANLPGPAVEVPAEIMEHIEALSAIAAWEEGFRFVEDGEFNDARTIAHVGAILSEAQPRRRLHEFLMEGPLDTWACLSRVGEHGFFAESVTLTNDLRCLVHSGGVSCRLVMVTTVDSVYQLAGFEPMPQKKPKRCRSTAESGGGLRYLKPTSPKGRITGI</sequence>
<accession>A0A428Q5T0</accession>
<evidence type="ECO:0000256" key="1">
    <source>
        <dbReference type="SAM" id="Coils"/>
    </source>
</evidence>
<feature type="coiled-coil region" evidence="1">
    <location>
        <begin position="194"/>
        <end position="281"/>
    </location>
</feature>
<evidence type="ECO:0000256" key="2">
    <source>
        <dbReference type="SAM" id="MobiDB-lite"/>
    </source>
</evidence>
<comment type="caution">
    <text evidence="3">The sequence shown here is derived from an EMBL/GenBank/DDBJ whole genome shotgun (WGS) entry which is preliminary data.</text>
</comment>
<dbReference type="EMBL" id="NKCI01000057">
    <property type="protein sequence ID" value="RSL60656.1"/>
    <property type="molecule type" value="Genomic_DNA"/>
</dbReference>
<reference evidence="3 4" key="1">
    <citation type="submission" date="2017-06" db="EMBL/GenBank/DDBJ databases">
        <title>Comparative genomic analysis of Ambrosia Fusariam Clade fungi.</title>
        <authorList>
            <person name="Stajich J.E."/>
            <person name="Carrillo J."/>
            <person name="Kijimoto T."/>
            <person name="Eskalen A."/>
            <person name="O'Donnell K."/>
            <person name="Kasson M."/>
        </authorList>
    </citation>
    <scope>NUCLEOTIDE SEQUENCE [LARGE SCALE GENOMIC DNA]</scope>
    <source>
        <strain evidence="3 4">NRRL62584</strain>
    </source>
</reference>
<protein>
    <submittedName>
        <fullName evidence="3">Uncharacterized protein</fullName>
    </submittedName>
</protein>